<dbReference type="AlphaFoldDB" id="A0A7R9EZL8"/>
<sequence>MYASDEDANLSQRILERLKVQPDRRSRALKNNFGETPLCTPDRDSDLDLPVIGSLVYCESSALDHAATEAACRTIHWSSRREFTFSFVPSLNTRACAYKRLISGDPQTFVSNGQMDPHDYYHVALTLFGHVGVGGSGVQRSLPCISIHRGVDNIYHKGQLQITGYVKHRVLLPVRVIRLSTNYANGLGIGKVEYRGNEPAFAWRESGKPFYEKPPPIHPTEIRTSISPSSAVALNTTSALANYATEAGAVGRLEHSPLKVTHLDQYRQHVGVHRSGSSINCEETSKLPLPVKLMNRFASLSTSLIELGTSSWVMRWSKIADRYSARVLYPRVLKARIIFGASPALSAPVSPRSISKHSVIGVNKVESEVMSVKFETNSKIPRNRNSGEGYCDTLNEGPNIIGSSLTRVKRRASYNSLTFFTELCLKSLFIISISIDLVEKNKEESKRGPSRDVKSDWLRNDFTV</sequence>
<name>A0A7R9EZL8_9NEOP</name>
<reference evidence="1" key="1">
    <citation type="submission" date="2020-11" db="EMBL/GenBank/DDBJ databases">
        <authorList>
            <person name="Tran Van P."/>
        </authorList>
    </citation>
    <scope>NUCLEOTIDE SEQUENCE</scope>
</reference>
<organism evidence="1">
    <name type="scientific">Timema bartmani</name>
    <dbReference type="NCBI Taxonomy" id="61472"/>
    <lineage>
        <taxon>Eukaryota</taxon>
        <taxon>Metazoa</taxon>
        <taxon>Ecdysozoa</taxon>
        <taxon>Arthropoda</taxon>
        <taxon>Hexapoda</taxon>
        <taxon>Insecta</taxon>
        <taxon>Pterygota</taxon>
        <taxon>Neoptera</taxon>
        <taxon>Polyneoptera</taxon>
        <taxon>Phasmatodea</taxon>
        <taxon>Timematodea</taxon>
        <taxon>Timematoidea</taxon>
        <taxon>Timematidae</taxon>
        <taxon>Timema</taxon>
    </lineage>
</organism>
<protein>
    <submittedName>
        <fullName evidence="1">Uncharacterized protein</fullName>
    </submittedName>
</protein>
<dbReference type="EMBL" id="OD566582">
    <property type="protein sequence ID" value="CAD7444305.1"/>
    <property type="molecule type" value="Genomic_DNA"/>
</dbReference>
<proteinExistence type="predicted"/>
<evidence type="ECO:0000313" key="1">
    <source>
        <dbReference type="EMBL" id="CAD7444305.1"/>
    </source>
</evidence>
<accession>A0A7R9EZL8</accession>
<gene>
    <name evidence="1" type="ORF">TBIB3V08_LOCUS6685</name>
</gene>